<keyword evidence="3" id="KW-1185">Reference proteome</keyword>
<name>A0A2V0PS39_9CHLO</name>
<sequence length="553" mass="60474">MDYMPPTLPDGSIDPTVLADLHSRFEHHFNSKNMQDARGAAFDWLANKEPDQDLRTLQDVEDVLGSISCKKFVLISTIDIYQPADGGLDEDAAGNALETPGLHPYGKHRAMLEQFVRRRFPDHSIIRLPALFGLHLRKNYVFDILHGNNFGSINRNSTFQWYDVSRLASDIVRVLSLGLQEVNLFPEPVQTERLIEMTASAGLLPAGLKAADLGHRGAYAGYNICTKYGPQLGGPASGMYCASADDVCQQFGRFLAEWAMMQRTTVSCIAWDVASTERAIGLLKLQGVRYIEVAPTRFWEWDAVEAAHAAGSLGELVASIAADLERWGLQVSSLQAVLYRKPGLVLFGDDEERAKLGAHMRLVIDLAQALRGAGVVRPGVAVPIVFGAPKNRQRPAGMLDVEADAIFVEVFQPLAEYAQAHGCTICVEPNAPEYGCNYITTSADAKRLVKRVDHPGLRVHLDTGCMAMAGEDIEAGFKACAGLIGHVHVSEPFLANYLDPKVDHARAVTAMHASGYDKLVALELLTEGLDQLAGSLAFYQSTYWPLFVAADHS</sequence>
<reference evidence="2 3" key="1">
    <citation type="journal article" date="2018" name="Sci. Rep.">
        <title>Raphidocelis subcapitata (=Pseudokirchneriella subcapitata) provides an insight into genome evolution and environmental adaptations in the Sphaeropleales.</title>
        <authorList>
            <person name="Suzuki S."/>
            <person name="Yamaguchi H."/>
            <person name="Nakajima N."/>
            <person name="Kawachi M."/>
        </authorList>
    </citation>
    <scope>NUCLEOTIDE SEQUENCE [LARGE SCALE GENOMIC DNA]</scope>
    <source>
        <strain evidence="2 3">NIES-35</strain>
    </source>
</reference>
<dbReference type="AlphaFoldDB" id="A0A2V0PS39"/>
<dbReference type="InterPro" id="IPR036237">
    <property type="entry name" value="Xyl_isomerase-like_sf"/>
</dbReference>
<evidence type="ECO:0000259" key="1">
    <source>
        <dbReference type="Pfam" id="PF01261"/>
    </source>
</evidence>
<dbReference type="SUPFAM" id="SSF51735">
    <property type="entry name" value="NAD(P)-binding Rossmann-fold domains"/>
    <property type="match status" value="1"/>
</dbReference>
<gene>
    <name evidence="2" type="ORF">Rsub_13335</name>
</gene>
<dbReference type="Gene3D" id="3.40.50.720">
    <property type="entry name" value="NAD(P)-binding Rossmann-like Domain"/>
    <property type="match status" value="1"/>
</dbReference>
<proteinExistence type="predicted"/>
<organism evidence="2 3">
    <name type="scientific">Raphidocelis subcapitata</name>
    <dbReference type="NCBI Taxonomy" id="307507"/>
    <lineage>
        <taxon>Eukaryota</taxon>
        <taxon>Viridiplantae</taxon>
        <taxon>Chlorophyta</taxon>
        <taxon>core chlorophytes</taxon>
        <taxon>Chlorophyceae</taxon>
        <taxon>CS clade</taxon>
        <taxon>Sphaeropleales</taxon>
        <taxon>Selenastraceae</taxon>
        <taxon>Raphidocelis</taxon>
    </lineage>
</organism>
<dbReference type="PANTHER" id="PTHR12110:SF53">
    <property type="entry name" value="BLR5974 PROTEIN"/>
    <property type="match status" value="1"/>
</dbReference>
<dbReference type="Proteomes" id="UP000247498">
    <property type="component" value="Unassembled WGS sequence"/>
</dbReference>
<dbReference type="InterPro" id="IPR013022">
    <property type="entry name" value="Xyl_isomerase-like_TIM-brl"/>
</dbReference>
<dbReference type="Gene3D" id="3.20.20.150">
    <property type="entry name" value="Divalent-metal-dependent TIM barrel enzymes"/>
    <property type="match status" value="1"/>
</dbReference>
<dbReference type="InterPro" id="IPR050312">
    <property type="entry name" value="IolE/XylAMocC-like"/>
</dbReference>
<accession>A0A2V0PS39</accession>
<dbReference type="OrthoDB" id="2136585at2759"/>
<evidence type="ECO:0000313" key="3">
    <source>
        <dbReference type="Proteomes" id="UP000247498"/>
    </source>
</evidence>
<dbReference type="Pfam" id="PF01261">
    <property type="entry name" value="AP_endonuc_2"/>
    <property type="match status" value="1"/>
</dbReference>
<protein>
    <recommendedName>
        <fullName evidence="1">Xylose isomerase-like TIM barrel domain-containing protein</fullName>
    </recommendedName>
</protein>
<feature type="domain" description="Xylose isomerase-like TIM barrel" evidence="1">
    <location>
        <begin position="287"/>
        <end position="526"/>
    </location>
</feature>
<comment type="caution">
    <text evidence="2">The sequence shown here is derived from an EMBL/GenBank/DDBJ whole genome shotgun (WGS) entry which is preliminary data.</text>
</comment>
<evidence type="ECO:0000313" key="2">
    <source>
        <dbReference type="EMBL" id="GBG00398.1"/>
    </source>
</evidence>
<dbReference type="SUPFAM" id="SSF51658">
    <property type="entry name" value="Xylose isomerase-like"/>
    <property type="match status" value="1"/>
</dbReference>
<dbReference type="EMBL" id="BDRX01000220">
    <property type="protein sequence ID" value="GBG00398.1"/>
    <property type="molecule type" value="Genomic_DNA"/>
</dbReference>
<dbReference type="PANTHER" id="PTHR12110">
    <property type="entry name" value="HYDROXYPYRUVATE ISOMERASE"/>
    <property type="match status" value="1"/>
</dbReference>
<dbReference type="InParanoid" id="A0A2V0PS39"/>
<dbReference type="InterPro" id="IPR036291">
    <property type="entry name" value="NAD(P)-bd_dom_sf"/>
</dbReference>